<dbReference type="GO" id="GO:0016226">
    <property type="term" value="P:iron-sulfur cluster assembly"/>
    <property type="evidence" value="ECO:0007669"/>
    <property type="project" value="TreeGrafter"/>
</dbReference>
<dbReference type="InterPro" id="IPR027266">
    <property type="entry name" value="TrmE/GcvT-like"/>
</dbReference>
<name>A0A6B3LD40_9BACT</name>
<dbReference type="InterPro" id="IPR045179">
    <property type="entry name" value="YgfZ/GcvT"/>
</dbReference>
<evidence type="ECO:0000256" key="1">
    <source>
        <dbReference type="ARBA" id="ARBA00022946"/>
    </source>
</evidence>
<dbReference type="Proteomes" id="UP000475117">
    <property type="component" value="Chromosome"/>
</dbReference>
<dbReference type="EMBL" id="CP066776">
    <property type="protein sequence ID" value="QQL43939.1"/>
    <property type="molecule type" value="Genomic_DNA"/>
</dbReference>
<evidence type="ECO:0000313" key="2">
    <source>
        <dbReference type="EMBL" id="QQL43939.1"/>
    </source>
</evidence>
<sequence>MSSIPLTSSHHRWQLAGPDAARYLNGQISNDVHRCTETTGIAACVCNAKGKLDGIVHVSPGSEPDHFIVDFPAELEDTLPLRLERYLIADDAEWSDLTDSTFQIHITDTTADIIAPLVASLDGVVAISQARFGALGVDVIGPIAQQSAAADALAPIATITLDAQELEDLRIANGAPRWGAELTPDTLPKEVGLEPTHVSFTKGCYIGQETISRMKTAGKVRQALCKLTTSDPVTTGMELIVEGSDKPCGTITSVDSAGTTALALVKRAALESPDAIALATNCAKISSLTSLV</sequence>
<proteinExistence type="predicted"/>
<evidence type="ECO:0000313" key="3">
    <source>
        <dbReference type="Proteomes" id="UP000475117"/>
    </source>
</evidence>
<protein>
    <submittedName>
        <fullName evidence="2">Uncharacterized protein</fullName>
    </submittedName>
</protein>
<dbReference type="PANTHER" id="PTHR22602:SF0">
    <property type="entry name" value="TRANSFERASE CAF17, MITOCHONDRIAL-RELATED"/>
    <property type="match status" value="1"/>
</dbReference>
<dbReference type="PANTHER" id="PTHR22602">
    <property type="entry name" value="TRANSFERASE CAF17, MITOCHONDRIAL-RELATED"/>
    <property type="match status" value="1"/>
</dbReference>
<dbReference type="SUPFAM" id="SSF103025">
    <property type="entry name" value="Folate-binding domain"/>
    <property type="match status" value="1"/>
</dbReference>
<dbReference type="Gene3D" id="3.30.1360.120">
    <property type="entry name" value="Probable tRNA modification gtpase trme, domain 1"/>
    <property type="match status" value="1"/>
</dbReference>
<accession>A0A6B3LD40</accession>
<dbReference type="KEGG" id="soa:G3M56_008520"/>
<dbReference type="NCBIfam" id="TIGR03317">
    <property type="entry name" value="ygfZ_signature"/>
    <property type="match status" value="1"/>
</dbReference>
<dbReference type="InterPro" id="IPR017703">
    <property type="entry name" value="YgfZ/GCV_T_CS"/>
</dbReference>
<dbReference type="AlphaFoldDB" id="A0A6B3LD40"/>
<keyword evidence="1" id="KW-0809">Transit peptide</keyword>
<reference evidence="2 3" key="1">
    <citation type="submission" date="2020-12" db="EMBL/GenBank/DDBJ databases">
        <title>Sulforoseuscoccus oceanibium gen. nov., sp. nov., a representative of the phylum Verrucomicrobia with special cytoplasmic membrane, and proposal of Sulforoseuscoccusaceae fam. nov.</title>
        <authorList>
            <person name="Xi F."/>
        </authorList>
    </citation>
    <scope>NUCLEOTIDE SEQUENCE [LARGE SCALE GENOMIC DNA]</scope>
    <source>
        <strain evidence="2 3">T37</strain>
    </source>
</reference>
<organism evidence="2 3">
    <name type="scientific">Sulfuriroseicoccus oceanibius</name>
    <dbReference type="NCBI Taxonomy" id="2707525"/>
    <lineage>
        <taxon>Bacteria</taxon>
        <taxon>Pseudomonadati</taxon>
        <taxon>Verrucomicrobiota</taxon>
        <taxon>Verrucomicrobiia</taxon>
        <taxon>Verrucomicrobiales</taxon>
        <taxon>Verrucomicrobiaceae</taxon>
        <taxon>Sulfuriroseicoccus</taxon>
    </lineage>
</organism>
<keyword evidence="3" id="KW-1185">Reference proteome</keyword>
<gene>
    <name evidence="2" type="ORF">G3M56_008520</name>
</gene>
<dbReference type="RefSeq" id="WP_164363551.1">
    <property type="nucleotide sequence ID" value="NZ_CP066776.1"/>
</dbReference>